<accession>A0AAW2GQZ3</accession>
<feature type="region of interest" description="Disordered" evidence="1">
    <location>
        <begin position="1"/>
        <end position="39"/>
    </location>
</feature>
<organism evidence="2 3">
    <name type="scientific">Cardiocondyla obscurior</name>
    <dbReference type="NCBI Taxonomy" id="286306"/>
    <lineage>
        <taxon>Eukaryota</taxon>
        <taxon>Metazoa</taxon>
        <taxon>Ecdysozoa</taxon>
        <taxon>Arthropoda</taxon>
        <taxon>Hexapoda</taxon>
        <taxon>Insecta</taxon>
        <taxon>Pterygota</taxon>
        <taxon>Neoptera</taxon>
        <taxon>Endopterygota</taxon>
        <taxon>Hymenoptera</taxon>
        <taxon>Apocrita</taxon>
        <taxon>Aculeata</taxon>
        <taxon>Formicoidea</taxon>
        <taxon>Formicidae</taxon>
        <taxon>Myrmicinae</taxon>
        <taxon>Cardiocondyla</taxon>
    </lineage>
</organism>
<sequence>MRRYISYLKRTREKGPREREERTKGADSRRDCGDVESTSVKHGTRLTRVQACCDRSTCHKSVYRFFSSPCARIRKRGMGKEGKDQARLINGSNGASICASLGEYNL</sequence>
<evidence type="ECO:0000256" key="1">
    <source>
        <dbReference type="SAM" id="MobiDB-lite"/>
    </source>
</evidence>
<evidence type="ECO:0000313" key="2">
    <source>
        <dbReference type="EMBL" id="KAL0129648.1"/>
    </source>
</evidence>
<dbReference type="Proteomes" id="UP001430953">
    <property type="component" value="Unassembled WGS sequence"/>
</dbReference>
<proteinExistence type="predicted"/>
<feature type="compositionally biased region" description="Basic and acidic residues" evidence="1">
    <location>
        <begin position="13"/>
        <end position="33"/>
    </location>
</feature>
<keyword evidence="3" id="KW-1185">Reference proteome</keyword>
<dbReference type="EMBL" id="JADYXP020000002">
    <property type="protein sequence ID" value="KAL0129648.1"/>
    <property type="molecule type" value="Genomic_DNA"/>
</dbReference>
<dbReference type="AlphaFoldDB" id="A0AAW2GQZ3"/>
<reference evidence="2 3" key="1">
    <citation type="submission" date="2023-03" db="EMBL/GenBank/DDBJ databases">
        <title>High recombination rates correlate with genetic variation in Cardiocondyla obscurior ants.</title>
        <authorList>
            <person name="Errbii M."/>
        </authorList>
    </citation>
    <scope>NUCLEOTIDE SEQUENCE [LARGE SCALE GENOMIC DNA]</scope>
    <source>
        <strain evidence="2">Alpha-2009</strain>
        <tissue evidence="2">Whole body</tissue>
    </source>
</reference>
<protein>
    <submittedName>
        <fullName evidence="2">Uncharacterized protein</fullName>
    </submittedName>
</protein>
<gene>
    <name evidence="2" type="ORF">PUN28_001722</name>
</gene>
<comment type="caution">
    <text evidence="2">The sequence shown here is derived from an EMBL/GenBank/DDBJ whole genome shotgun (WGS) entry which is preliminary data.</text>
</comment>
<evidence type="ECO:0000313" key="3">
    <source>
        <dbReference type="Proteomes" id="UP001430953"/>
    </source>
</evidence>
<name>A0AAW2GQZ3_9HYME</name>